<dbReference type="Gene3D" id="3.40.50.10490">
    <property type="entry name" value="Glucose-6-phosphate isomerase like protein, domain 1"/>
    <property type="match status" value="2"/>
</dbReference>
<dbReference type="InterPro" id="IPR001347">
    <property type="entry name" value="SIS_dom"/>
</dbReference>
<dbReference type="GO" id="GO:0006047">
    <property type="term" value="P:UDP-N-acetylglucosamine metabolic process"/>
    <property type="evidence" value="ECO:0007669"/>
    <property type="project" value="TreeGrafter"/>
</dbReference>
<dbReference type="GO" id="GO:0006487">
    <property type="term" value="P:protein N-linked glycosylation"/>
    <property type="evidence" value="ECO:0007669"/>
    <property type="project" value="TreeGrafter"/>
</dbReference>
<reference evidence="5 6" key="1">
    <citation type="submission" date="2019-02" db="EMBL/GenBank/DDBJ databases">
        <title>Complete Genome Sequence and Methylome Analysis of free living Spirochaetas.</title>
        <authorList>
            <person name="Fomenkov A."/>
            <person name="Dubinina G."/>
            <person name="Leshcheva N."/>
            <person name="Mikheeva N."/>
            <person name="Grabovich M."/>
            <person name="Vincze T."/>
            <person name="Roberts R.J."/>
        </authorList>
    </citation>
    <scope>NUCLEOTIDE SEQUENCE [LARGE SCALE GENOMIC DNA]</scope>
    <source>
        <strain evidence="5 6">K2</strain>
    </source>
</reference>
<protein>
    <recommendedName>
        <fullName evidence="3">Glutamine--fructose-6-phosphate aminotransferase [isomerizing]</fullName>
        <ecNumber evidence="2">2.6.1.16</ecNumber>
    </recommendedName>
</protein>
<organism evidence="5 6">
    <name type="scientific">Oceanispirochaeta crateris</name>
    <dbReference type="NCBI Taxonomy" id="2518645"/>
    <lineage>
        <taxon>Bacteria</taxon>
        <taxon>Pseudomonadati</taxon>
        <taxon>Spirochaetota</taxon>
        <taxon>Spirochaetia</taxon>
        <taxon>Spirochaetales</taxon>
        <taxon>Spirochaetaceae</taxon>
        <taxon>Oceanispirochaeta</taxon>
    </lineage>
</organism>
<dbReference type="SUPFAM" id="SSF53697">
    <property type="entry name" value="SIS domain"/>
    <property type="match status" value="1"/>
</dbReference>
<dbReference type="Proteomes" id="UP000324209">
    <property type="component" value="Chromosome"/>
</dbReference>
<evidence type="ECO:0000256" key="1">
    <source>
        <dbReference type="ARBA" id="ARBA00001031"/>
    </source>
</evidence>
<dbReference type="PANTHER" id="PTHR10937:SF0">
    <property type="entry name" value="GLUTAMINE--FRUCTOSE-6-PHOSPHATE TRANSAMINASE (ISOMERIZING)"/>
    <property type="match status" value="1"/>
</dbReference>
<evidence type="ECO:0000313" key="6">
    <source>
        <dbReference type="Proteomes" id="UP000324209"/>
    </source>
</evidence>
<dbReference type="PANTHER" id="PTHR10937">
    <property type="entry name" value="GLUCOSAMINE--FRUCTOSE-6-PHOSPHATE AMINOTRANSFERASE, ISOMERIZING"/>
    <property type="match status" value="1"/>
</dbReference>
<evidence type="ECO:0000313" key="5">
    <source>
        <dbReference type="EMBL" id="QEN07637.1"/>
    </source>
</evidence>
<proteinExistence type="predicted"/>
<gene>
    <name evidence="5" type="ORF">EXM22_06405</name>
</gene>
<dbReference type="OrthoDB" id="367944at2"/>
<dbReference type="EMBL" id="CP036150">
    <property type="protein sequence ID" value="QEN07637.1"/>
    <property type="molecule type" value="Genomic_DNA"/>
</dbReference>
<evidence type="ECO:0000256" key="2">
    <source>
        <dbReference type="ARBA" id="ARBA00012916"/>
    </source>
</evidence>
<keyword evidence="6" id="KW-1185">Reference proteome</keyword>
<name>A0A5C1QJH8_9SPIO</name>
<dbReference type="EC" id="2.6.1.16" evidence="2"/>
<evidence type="ECO:0000259" key="4">
    <source>
        <dbReference type="Pfam" id="PF01380"/>
    </source>
</evidence>
<accession>A0A5C1QJH8</accession>
<dbReference type="InterPro" id="IPR046348">
    <property type="entry name" value="SIS_dom_sf"/>
</dbReference>
<sequence>MNQEEKYQKYALCREMLETPELIRNFNVPHLDRFLKTSSASEDIFLTGEGSSRIFPAKRAIAQSLMKGEKTRFFTEGSTQAMEYMLMNKPVFGSSNSGKTKELIRLFHQLNRDNHPDLFAVTATKNSALESLSKETYVLSCGSENAVAATKSVAEQALFYDALRAALEGKTLDGLNPLAKAVDQALSMEIDPAVIQLIAQADMIYFSGRNNGVAEELTLKTNEITRKKSDFLEGTYGAHGIEEVMNPGDILIIVDPFEEEEAKFLECLTDGVGVQIISIAPRKTSFAHSLVIPEAGDFQNYVELAAGWNLLVETGLSLGIDLDTPVRARKVGNEYTPESN</sequence>
<dbReference type="AlphaFoldDB" id="A0A5C1QJH8"/>
<dbReference type="KEGG" id="ock:EXM22_06405"/>
<feature type="domain" description="SIS" evidence="4">
    <location>
        <begin position="43"/>
        <end position="163"/>
    </location>
</feature>
<evidence type="ECO:0000256" key="3">
    <source>
        <dbReference type="ARBA" id="ARBA00016090"/>
    </source>
</evidence>
<dbReference type="Pfam" id="PF01380">
    <property type="entry name" value="SIS"/>
    <property type="match status" value="1"/>
</dbReference>
<dbReference type="GO" id="GO:0004360">
    <property type="term" value="F:glutamine-fructose-6-phosphate transaminase (isomerizing) activity"/>
    <property type="evidence" value="ECO:0007669"/>
    <property type="project" value="UniProtKB-EC"/>
</dbReference>
<comment type="catalytic activity">
    <reaction evidence="1">
        <text>D-fructose 6-phosphate + L-glutamine = D-glucosamine 6-phosphate + L-glutamate</text>
        <dbReference type="Rhea" id="RHEA:13237"/>
        <dbReference type="ChEBI" id="CHEBI:29985"/>
        <dbReference type="ChEBI" id="CHEBI:58359"/>
        <dbReference type="ChEBI" id="CHEBI:58725"/>
        <dbReference type="ChEBI" id="CHEBI:61527"/>
        <dbReference type="EC" id="2.6.1.16"/>
    </reaction>
</comment>
<dbReference type="GO" id="GO:0006002">
    <property type="term" value="P:fructose 6-phosphate metabolic process"/>
    <property type="evidence" value="ECO:0007669"/>
    <property type="project" value="TreeGrafter"/>
</dbReference>
<dbReference type="RefSeq" id="WP_149485717.1">
    <property type="nucleotide sequence ID" value="NZ_CP036150.1"/>
</dbReference>
<dbReference type="GO" id="GO:0097367">
    <property type="term" value="F:carbohydrate derivative binding"/>
    <property type="evidence" value="ECO:0007669"/>
    <property type="project" value="InterPro"/>
</dbReference>